<name>A0A1R1WZG1_9FUNG</name>
<keyword evidence="1" id="KW-0328">Glycosyltransferase</keyword>
<dbReference type="EMBL" id="LSSM01007031">
    <property type="protein sequence ID" value="OMJ09483.1"/>
    <property type="molecule type" value="Genomic_DNA"/>
</dbReference>
<proteinExistence type="predicted"/>
<accession>A0A1R1WZG1</accession>
<dbReference type="Pfam" id="PF11735">
    <property type="entry name" value="CAP59_mtransfer"/>
    <property type="match status" value="1"/>
</dbReference>
<keyword evidence="3" id="KW-1185">Reference proteome</keyword>
<dbReference type="Proteomes" id="UP000187429">
    <property type="component" value="Unassembled WGS sequence"/>
</dbReference>
<gene>
    <name evidence="2" type="ORF">AYI69_g10642</name>
    <name evidence="1" type="ORF">AYI69_g11329</name>
</gene>
<protein>
    <submittedName>
        <fullName evidence="1">Alpha-1,3-mannosyltransferase CMT1</fullName>
    </submittedName>
</protein>
<reference evidence="1" key="1">
    <citation type="submission" date="2017-01" db="EMBL/GenBank/DDBJ databases">
        <authorList>
            <person name="Mah S.A."/>
            <person name="Swanson W.J."/>
            <person name="Moy G.W."/>
            <person name="Vacquier V.D."/>
        </authorList>
    </citation>
    <scope>NUCLEOTIDE SEQUENCE [LARGE SCALE GENOMIC DNA]</scope>
    <source>
        <strain evidence="1">ID-206-W2</strain>
    </source>
</reference>
<dbReference type="PANTHER" id="PTHR34144">
    <property type="entry name" value="CHROMOSOME 8, WHOLE GENOME SHOTGUN SEQUENCE"/>
    <property type="match status" value="1"/>
</dbReference>
<dbReference type="AlphaFoldDB" id="A0A1R1WZG1"/>
<evidence type="ECO:0000313" key="1">
    <source>
        <dbReference type="EMBL" id="OMJ07772.1"/>
    </source>
</evidence>
<evidence type="ECO:0000313" key="2">
    <source>
        <dbReference type="EMBL" id="OMJ09483.1"/>
    </source>
</evidence>
<dbReference type="PANTHER" id="PTHR34144:SF5">
    <property type="entry name" value="ALPHA-1,3-MANNOSYLTRANSFERASE CMT1"/>
    <property type="match status" value="1"/>
</dbReference>
<comment type="caution">
    <text evidence="1">The sequence shown here is derived from an EMBL/GenBank/DDBJ whole genome shotgun (WGS) entry which is preliminary data.</text>
</comment>
<dbReference type="OrthoDB" id="262547at2759"/>
<organism evidence="1 3">
    <name type="scientific">Smittium culicis</name>
    <dbReference type="NCBI Taxonomy" id="133412"/>
    <lineage>
        <taxon>Eukaryota</taxon>
        <taxon>Fungi</taxon>
        <taxon>Fungi incertae sedis</taxon>
        <taxon>Zoopagomycota</taxon>
        <taxon>Kickxellomycotina</taxon>
        <taxon>Harpellomycetes</taxon>
        <taxon>Harpellales</taxon>
        <taxon>Legeriomycetaceae</taxon>
        <taxon>Smittium</taxon>
    </lineage>
</organism>
<dbReference type="EMBL" id="LSSM01007570">
    <property type="protein sequence ID" value="OMJ07772.1"/>
    <property type="molecule type" value="Genomic_DNA"/>
</dbReference>
<evidence type="ECO:0000313" key="3">
    <source>
        <dbReference type="Proteomes" id="UP000187429"/>
    </source>
</evidence>
<dbReference type="GO" id="GO:0016757">
    <property type="term" value="F:glycosyltransferase activity"/>
    <property type="evidence" value="ECO:0007669"/>
    <property type="project" value="UniProtKB-KW"/>
</dbReference>
<dbReference type="InterPro" id="IPR021047">
    <property type="entry name" value="Mannosyltransferase_CMT1"/>
</dbReference>
<sequence length="370" mass="43304">MKFDQYLEGNGKYDYLKFDTPEYNLEDENVMIIEELKAKNGRGKYILDRKKKYFFAMNLFNNEEIIPYMIQEISLLIKFLGPENVFLSIYENGSQDKTKDMLHEYESFLKKTDVRFSIVTEDIKRPKIYHRIGYLAGIRNRPLVSLVEEEKKGFMYDKIIFFNDILFCRNDILELLYQSDLQKSDITSPLDVHGVGNPRHLDFRDSWVARDIGGKNLYGNLNNLVKHKETGKRYNEGLPLQVQCSWNGVSVLNAEPFYGKDPVRFRRSDVDKKECAASECSLLCNDYWRKGYRRIVLVPSILVSYNMETAILIDDNYQTFIDKNVTLPEKIKYVDGPEKIYCRGLEKNNTNTPDTGAVWIKYTDGDTKVY</sequence>
<keyword evidence="1" id="KW-0808">Transferase</keyword>
<reference evidence="3" key="2">
    <citation type="submission" date="2017-01" db="EMBL/GenBank/DDBJ databases">
        <authorList>
            <person name="Wang Y."/>
            <person name="White M."/>
            <person name="Kvist S."/>
            <person name="Moncalvo J.-M."/>
        </authorList>
    </citation>
    <scope>NUCLEOTIDE SEQUENCE [LARGE SCALE GENOMIC DNA]</scope>
    <source>
        <strain evidence="3">ID-206-W2</strain>
    </source>
</reference>